<dbReference type="SUPFAM" id="SSF55874">
    <property type="entry name" value="ATPase domain of HSP90 chaperone/DNA topoisomerase II/histidine kinase"/>
    <property type="match status" value="1"/>
</dbReference>
<evidence type="ECO:0000256" key="5">
    <source>
        <dbReference type="ARBA" id="ARBA00023012"/>
    </source>
</evidence>
<dbReference type="PROSITE" id="PS50113">
    <property type="entry name" value="PAC"/>
    <property type="match status" value="1"/>
</dbReference>
<keyword evidence="6" id="KW-0597">Phosphoprotein</keyword>
<dbReference type="PANTHER" id="PTHR43711:SF1">
    <property type="entry name" value="HISTIDINE KINASE 1"/>
    <property type="match status" value="1"/>
</dbReference>
<dbReference type="InterPro" id="IPR001789">
    <property type="entry name" value="Sig_transdc_resp-reg_receiver"/>
</dbReference>
<evidence type="ECO:0000313" key="12">
    <source>
        <dbReference type="Proteomes" id="UP001057580"/>
    </source>
</evidence>
<dbReference type="CDD" id="cd00130">
    <property type="entry name" value="PAS"/>
    <property type="match status" value="1"/>
</dbReference>
<feature type="domain" description="PAC" evidence="10">
    <location>
        <begin position="221"/>
        <end position="273"/>
    </location>
</feature>
<dbReference type="Pfam" id="PF00989">
    <property type="entry name" value="PAS"/>
    <property type="match status" value="1"/>
</dbReference>
<dbReference type="GO" id="GO:0000155">
    <property type="term" value="F:phosphorelay sensor kinase activity"/>
    <property type="evidence" value="ECO:0007669"/>
    <property type="project" value="InterPro"/>
</dbReference>
<evidence type="ECO:0000256" key="1">
    <source>
        <dbReference type="ARBA" id="ARBA00000085"/>
    </source>
</evidence>
<dbReference type="InterPro" id="IPR000014">
    <property type="entry name" value="PAS"/>
</dbReference>
<accession>A0A9E7R314</accession>
<name>A0A9E7R314_9EURY</name>
<evidence type="ECO:0000256" key="6">
    <source>
        <dbReference type="PROSITE-ProRule" id="PRU00169"/>
    </source>
</evidence>
<dbReference type="Pfam" id="PF08448">
    <property type="entry name" value="PAS_4"/>
    <property type="match status" value="1"/>
</dbReference>
<dbReference type="SUPFAM" id="SSF47384">
    <property type="entry name" value="Homodimeric domain of signal transducing histidine kinase"/>
    <property type="match status" value="1"/>
</dbReference>
<dbReference type="Gene3D" id="3.30.450.20">
    <property type="entry name" value="PAS domain"/>
    <property type="match status" value="2"/>
</dbReference>
<dbReference type="SUPFAM" id="SSF55785">
    <property type="entry name" value="PYP-like sensor domain (PAS domain)"/>
    <property type="match status" value="2"/>
</dbReference>
<proteinExistence type="predicted"/>
<feature type="domain" description="Histidine kinase" evidence="7">
    <location>
        <begin position="405"/>
        <end position="599"/>
    </location>
</feature>
<evidence type="ECO:0000259" key="7">
    <source>
        <dbReference type="PROSITE" id="PS50109"/>
    </source>
</evidence>
<dbReference type="RefSeq" id="WP_260593558.1">
    <property type="nucleotide sequence ID" value="NZ_CP104003.1"/>
</dbReference>
<sequence>MTFSVLADPTDETIRVLHVEDDPAFADLTQSFLERERDGITVDSVTSVEAGLDRLAADDPEYDCVVSDYDMPGTNGIEFLERVHQHHPDLPFVLFTGKGSEEVASEAITAGVSDYLQKETNPDQYTLLANRIENLVEQHRSRRALEASQERLSLFVEQSPLGIIEWDTDMTVLGCNAAAEEILGYEEADLVGESYRVVVAEASRSDVDELVGELTEVRGGFHSVDQNVRADGEVITCEWHNRVITDDSGTPVAIFSQFRDVTDREERERELEAIRTRYRLLVENFPDGAVFLFDDDLRYTLAGGQELEAVGLSSTDFEGSTPYDVFPEDIAEETVAHYRRALTGERGTFEQSYQGGRYRIVTLPIRDGDGEVVAGMAVSLNVTEVRRQAAALERQLERMEEFASVVSHDLRNPLDVAAGRLDLAMEECDSEHLVAVERAHTRMRTLVGDLLTLARTGEPVETTEPVELAAVADRSWFGVDTAEATLRVETDRTVRADATRLEQLFENLFRNSVEHGGDSVVVTVGDLDTADGDPDGFYVADDGPGIPPGERETAFEAGYSTSERGTGFGLRIVRQVAETHGWTVEVTESESGGARFEVRGVDVVERGA</sequence>
<organism evidence="11 12">
    <name type="scientific">Salinirubellus salinus</name>
    <dbReference type="NCBI Taxonomy" id="1364945"/>
    <lineage>
        <taxon>Archaea</taxon>
        <taxon>Methanobacteriati</taxon>
        <taxon>Methanobacteriota</taxon>
        <taxon>Stenosarchaea group</taxon>
        <taxon>Halobacteria</taxon>
        <taxon>Halobacteriales</taxon>
        <taxon>Natronomonadaceae</taxon>
        <taxon>Salinirubellus</taxon>
    </lineage>
</organism>
<feature type="domain" description="PAS" evidence="9">
    <location>
        <begin position="148"/>
        <end position="194"/>
    </location>
</feature>
<dbReference type="InterPro" id="IPR036097">
    <property type="entry name" value="HisK_dim/P_sf"/>
</dbReference>
<dbReference type="InterPro" id="IPR011006">
    <property type="entry name" value="CheY-like_superfamily"/>
</dbReference>
<keyword evidence="3" id="KW-0808">Transferase</keyword>
<dbReference type="SMART" id="SM00388">
    <property type="entry name" value="HisKA"/>
    <property type="match status" value="1"/>
</dbReference>
<dbReference type="InterPro" id="IPR036890">
    <property type="entry name" value="HATPase_C_sf"/>
</dbReference>
<keyword evidence="12" id="KW-1185">Reference proteome</keyword>
<evidence type="ECO:0000313" key="11">
    <source>
        <dbReference type="EMBL" id="UWM54538.1"/>
    </source>
</evidence>
<keyword evidence="4" id="KW-0418">Kinase</keyword>
<dbReference type="CDD" id="cd00156">
    <property type="entry name" value="REC"/>
    <property type="match status" value="1"/>
</dbReference>
<dbReference type="EMBL" id="CP104003">
    <property type="protein sequence ID" value="UWM54538.1"/>
    <property type="molecule type" value="Genomic_DNA"/>
</dbReference>
<dbReference type="InterPro" id="IPR000700">
    <property type="entry name" value="PAS-assoc_C"/>
</dbReference>
<evidence type="ECO:0000256" key="4">
    <source>
        <dbReference type="ARBA" id="ARBA00022777"/>
    </source>
</evidence>
<feature type="domain" description="Response regulatory" evidence="8">
    <location>
        <begin position="15"/>
        <end position="133"/>
    </location>
</feature>
<gene>
    <name evidence="11" type="ORF">N0B31_20750</name>
</gene>
<dbReference type="PROSITE" id="PS50110">
    <property type="entry name" value="RESPONSE_REGULATORY"/>
    <property type="match status" value="1"/>
</dbReference>
<dbReference type="Pfam" id="PF00512">
    <property type="entry name" value="HisKA"/>
    <property type="match status" value="1"/>
</dbReference>
<dbReference type="Gene3D" id="3.30.565.10">
    <property type="entry name" value="Histidine kinase-like ATPase, C-terminal domain"/>
    <property type="match status" value="1"/>
</dbReference>
<evidence type="ECO:0000259" key="10">
    <source>
        <dbReference type="PROSITE" id="PS50113"/>
    </source>
</evidence>
<dbReference type="EC" id="2.7.13.3" evidence="2"/>
<evidence type="ECO:0000256" key="2">
    <source>
        <dbReference type="ARBA" id="ARBA00012438"/>
    </source>
</evidence>
<dbReference type="Pfam" id="PF00072">
    <property type="entry name" value="Response_reg"/>
    <property type="match status" value="1"/>
</dbReference>
<dbReference type="Proteomes" id="UP001057580">
    <property type="component" value="Chromosome"/>
</dbReference>
<dbReference type="GeneID" id="74944906"/>
<dbReference type="InterPro" id="IPR005467">
    <property type="entry name" value="His_kinase_dom"/>
</dbReference>
<evidence type="ECO:0000259" key="8">
    <source>
        <dbReference type="PROSITE" id="PS50110"/>
    </source>
</evidence>
<dbReference type="KEGG" id="ssai:N0B31_20750"/>
<dbReference type="CDD" id="cd00082">
    <property type="entry name" value="HisKA"/>
    <property type="match status" value="1"/>
</dbReference>
<dbReference type="InterPro" id="IPR001610">
    <property type="entry name" value="PAC"/>
</dbReference>
<reference evidence="11" key="1">
    <citation type="submission" date="2022-09" db="EMBL/GenBank/DDBJ databases">
        <title>Diverse halophilic archaea isolated from saline environments.</title>
        <authorList>
            <person name="Cui H.-L."/>
        </authorList>
    </citation>
    <scope>NUCLEOTIDE SEQUENCE</scope>
    <source>
        <strain evidence="11">ZS-35-S2</strain>
    </source>
</reference>
<dbReference type="AlphaFoldDB" id="A0A9E7R314"/>
<dbReference type="InterPro" id="IPR003661">
    <property type="entry name" value="HisK_dim/P_dom"/>
</dbReference>
<dbReference type="SMART" id="SM00387">
    <property type="entry name" value="HATPase_c"/>
    <property type="match status" value="1"/>
</dbReference>
<dbReference type="InterPro" id="IPR050736">
    <property type="entry name" value="Sensor_HK_Regulatory"/>
</dbReference>
<dbReference type="Gene3D" id="1.10.287.130">
    <property type="match status" value="1"/>
</dbReference>
<dbReference type="Pfam" id="PF02518">
    <property type="entry name" value="HATPase_c"/>
    <property type="match status" value="1"/>
</dbReference>
<keyword evidence="5" id="KW-0902">Two-component regulatory system</keyword>
<evidence type="ECO:0000259" key="9">
    <source>
        <dbReference type="PROSITE" id="PS50112"/>
    </source>
</evidence>
<dbReference type="GO" id="GO:0006355">
    <property type="term" value="P:regulation of DNA-templated transcription"/>
    <property type="evidence" value="ECO:0007669"/>
    <property type="project" value="InterPro"/>
</dbReference>
<dbReference type="CDD" id="cd00075">
    <property type="entry name" value="HATPase"/>
    <property type="match status" value="1"/>
</dbReference>
<dbReference type="NCBIfam" id="TIGR00229">
    <property type="entry name" value="sensory_box"/>
    <property type="match status" value="2"/>
</dbReference>
<comment type="catalytic activity">
    <reaction evidence="1">
        <text>ATP + protein L-histidine = ADP + protein N-phospho-L-histidine.</text>
        <dbReference type="EC" id="2.7.13.3"/>
    </reaction>
</comment>
<dbReference type="SMART" id="SM00448">
    <property type="entry name" value="REC"/>
    <property type="match status" value="1"/>
</dbReference>
<dbReference type="PROSITE" id="PS50112">
    <property type="entry name" value="PAS"/>
    <property type="match status" value="1"/>
</dbReference>
<dbReference type="InterPro" id="IPR013656">
    <property type="entry name" value="PAS_4"/>
</dbReference>
<feature type="modified residue" description="4-aspartylphosphate" evidence="6">
    <location>
        <position position="68"/>
    </location>
</feature>
<dbReference type="Gene3D" id="3.40.50.2300">
    <property type="match status" value="1"/>
</dbReference>
<dbReference type="InterPro" id="IPR013767">
    <property type="entry name" value="PAS_fold"/>
</dbReference>
<dbReference type="PROSITE" id="PS50109">
    <property type="entry name" value="HIS_KIN"/>
    <property type="match status" value="1"/>
</dbReference>
<protein>
    <recommendedName>
        <fullName evidence="2">histidine kinase</fullName>
        <ecNumber evidence="2">2.7.13.3</ecNumber>
    </recommendedName>
</protein>
<dbReference type="SMART" id="SM00086">
    <property type="entry name" value="PAC"/>
    <property type="match status" value="1"/>
</dbReference>
<dbReference type="PANTHER" id="PTHR43711">
    <property type="entry name" value="TWO-COMPONENT HISTIDINE KINASE"/>
    <property type="match status" value="1"/>
</dbReference>
<dbReference type="SUPFAM" id="SSF52172">
    <property type="entry name" value="CheY-like"/>
    <property type="match status" value="1"/>
</dbReference>
<evidence type="ECO:0000256" key="3">
    <source>
        <dbReference type="ARBA" id="ARBA00022679"/>
    </source>
</evidence>
<dbReference type="SMART" id="SM00091">
    <property type="entry name" value="PAS"/>
    <property type="match status" value="2"/>
</dbReference>
<dbReference type="InterPro" id="IPR035965">
    <property type="entry name" value="PAS-like_dom_sf"/>
</dbReference>
<dbReference type="InterPro" id="IPR003594">
    <property type="entry name" value="HATPase_dom"/>
</dbReference>